<keyword evidence="1" id="KW-0132">Cell division</keyword>
<dbReference type="FunFam" id="1.10.472.10:FF:000028">
    <property type="entry name" value="Cyclin-T1-5 like"/>
    <property type="match status" value="1"/>
</dbReference>
<feature type="compositionally biased region" description="Polar residues" evidence="6">
    <location>
        <begin position="342"/>
        <end position="355"/>
    </location>
</feature>
<dbReference type="Pfam" id="PF21797">
    <property type="entry name" value="CycT2-like_C"/>
    <property type="match status" value="1"/>
</dbReference>
<dbReference type="InterPro" id="IPR043198">
    <property type="entry name" value="Cyclin/Ssn8"/>
</dbReference>
<dbReference type="STRING" id="3218.A0A2K1KBP6"/>
<feature type="domain" description="Cyclin-like" evidence="7">
    <location>
        <begin position="68"/>
        <end position="170"/>
    </location>
</feature>
<dbReference type="GO" id="GO:0008024">
    <property type="term" value="C:cyclin/CDK positive transcription elongation factor complex"/>
    <property type="evidence" value="ECO:0000318"/>
    <property type="project" value="GO_Central"/>
</dbReference>
<feature type="compositionally biased region" description="Polar residues" evidence="6">
    <location>
        <begin position="272"/>
        <end position="290"/>
    </location>
</feature>
<evidence type="ECO:0000256" key="6">
    <source>
        <dbReference type="SAM" id="MobiDB-lite"/>
    </source>
</evidence>
<evidence type="ECO:0000313" key="10">
    <source>
        <dbReference type="Proteomes" id="UP000006727"/>
    </source>
</evidence>
<keyword evidence="2 5" id="KW-0195">Cyclin</keyword>
<dbReference type="CDD" id="cd20588">
    <property type="entry name" value="CYCLIN_AcCycT_rpt2"/>
    <property type="match status" value="1"/>
</dbReference>
<dbReference type="GO" id="GO:0045944">
    <property type="term" value="P:positive regulation of transcription by RNA polymerase II"/>
    <property type="evidence" value="ECO:0000318"/>
    <property type="project" value="GO_Central"/>
</dbReference>
<dbReference type="SUPFAM" id="SSF47954">
    <property type="entry name" value="Cyclin-like"/>
    <property type="match status" value="2"/>
</dbReference>
<protein>
    <recommendedName>
        <fullName evidence="7">Cyclin-like domain-containing protein</fullName>
    </recommendedName>
</protein>
<evidence type="ECO:0000256" key="2">
    <source>
        <dbReference type="ARBA" id="ARBA00023127"/>
    </source>
</evidence>
<evidence type="ECO:0000256" key="4">
    <source>
        <dbReference type="ARBA" id="ARBA00061204"/>
    </source>
</evidence>
<feature type="region of interest" description="Disordered" evidence="6">
    <location>
        <begin position="330"/>
        <end position="385"/>
    </location>
</feature>
<dbReference type="RefSeq" id="XP_024380501.1">
    <property type="nucleotide sequence ID" value="XM_024524733.2"/>
</dbReference>
<feature type="region of interest" description="Disordered" evidence="6">
    <location>
        <begin position="400"/>
        <end position="438"/>
    </location>
</feature>
<proteinExistence type="inferred from homology"/>
<dbReference type="GO" id="GO:0051301">
    <property type="term" value="P:cell division"/>
    <property type="evidence" value="ECO:0007669"/>
    <property type="project" value="UniProtKB-KW"/>
</dbReference>
<dbReference type="Proteomes" id="UP000006727">
    <property type="component" value="Chromosome 7"/>
</dbReference>
<dbReference type="GO" id="GO:0005634">
    <property type="term" value="C:nucleus"/>
    <property type="evidence" value="ECO:0000318"/>
    <property type="project" value="GO_Central"/>
</dbReference>
<dbReference type="FunFam" id="1.10.472.10:FF:000026">
    <property type="entry name" value="Cyclin-T1-5 like"/>
    <property type="match status" value="1"/>
</dbReference>
<feature type="compositionally biased region" description="Basic and acidic residues" evidence="6">
    <location>
        <begin position="667"/>
        <end position="692"/>
    </location>
</feature>
<comment type="similarity">
    <text evidence="4">Belongs to the cyclin family. Cyclin T subfamily.</text>
</comment>
<dbReference type="GeneID" id="112284685"/>
<dbReference type="InterPro" id="IPR013763">
    <property type="entry name" value="Cyclin-like_dom"/>
</dbReference>
<feature type="region of interest" description="Disordered" evidence="6">
    <location>
        <begin position="519"/>
        <end position="562"/>
    </location>
</feature>
<accession>A0A2K1KBP6</accession>
<dbReference type="GO" id="GO:0061575">
    <property type="term" value="F:cyclin-dependent protein serine/threonine kinase activator activity"/>
    <property type="evidence" value="ECO:0000318"/>
    <property type="project" value="GO_Central"/>
</dbReference>
<dbReference type="EMBL" id="ABEU02000007">
    <property type="protein sequence ID" value="PNR51205.1"/>
    <property type="molecule type" value="Genomic_DNA"/>
</dbReference>
<dbReference type="EnsemblPlants" id="Pp3c7_14590V3.1">
    <property type="protein sequence ID" value="Pp3c7_14590V3.1"/>
    <property type="gene ID" value="Pp3c7_14590"/>
</dbReference>
<keyword evidence="10" id="KW-1185">Reference proteome</keyword>
<feature type="compositionally biased region" description="Basic and acidic residues" evidence="6">
    <location>
        <begin position="589"/>
        <end position="629"/>
    </location>
</feature>
<feature type="region of interest" description="Disordered" evidence="6">
    <location>
        <begin position="272"/>
        <end position="318"/>
    </location>
</feature>
<name>A0A2K1KBP6_PHYPA</name>
<gene>
    <name evidence="9" type="primary">LOC112284685</name>
    <name evidence="8" type="ORF">PHYPA_010391</name>
</gene>
<sequence length="747" mass="85171">MAGLLGGADATAQLALAGASTGNGKLEEPDHSSANWYFSRDEIEKQSPSRLDGIDIKKETYFRKSYCTFLQDLGMRLKVPQVTIATAIVFCHRFFHRQSHKKNDRHMVATICMFLAGKVEETPRPLREVIMFSYEIRFKKDPIAVQRIRQKDVYEDQKELVLGGERLLLTTLGFDLNVHHPYKPLVAAIKKFKVAQNTLAQVAWNFVNDGLRTSLCLQFKPHHIAAGAIFLAAKFLKVNLPKDGDKVWWQQFEVTPRQLEEVSNQMLELYEQNKSNGPTGSLANDPSPSEMNRGHAPVESPSTNGHHHHHDHQSPLAKSEVQLKLDETFSQRDDDYVGGRMESSSSLYTPNTVSAYSDPPSDRPSDARHNVIPDTSGVPALNGRNKQETVVKKETLRANNEYREEAKTNVSRVELNDAGGRKGNETWNGKEKIKEKASTVSNPENVECFTKTEVKNRKKEFVSLDEVNKDKIKAALEKRRKARVGSELKPPGVKHEPTNEEELLERELESGVDAAAEAVKFGKERKDRKPLRGEHDFGGGKEYQSGTIKSRVKEEGEVKGTKVEHDVINLKERVAEGDFAASNRKKIVKEKESYAHERKQGKSLERNDHMDVDRDNRAQRDRSPERVEEGEVPSTSSTIRSPPRSAEKRSLSDRSLSPGAQKRHHGSREQYGNRKDGYKDGRHFPHNRDHYYHHSHHRYDQHRPDGERERHRGDHKDRDWSDRDHKKVVQDMFSVDINFLSEVANFF</sequence>
<evidence type="ECO:0000313" key="9">
    <source>
        <dbReference type="EnsemblPlants" id="Pp3c7_14590V3.1"/>
    </source>
</evidence>
<reference evidence="9" key="3">
    <citation type="submission" date="2020-12" db="UniProtKB">
        <authorList>
            <consortium name="EnsemblPlants"/>
        </authorList>
    </citation>
    <scope>IDENTIFICATION</scope>
</reference>
<keyword evidence="3" id="KW-0131">Cell cycle</keyword>
<feature type="compositionally biased region" description="Basic and acidic residues" evidence="6">
    <location>
        <begin position="551"/>
        <end position="562"/>
    </location>
</feature>
<feature type="compositionally biased region" description="Basic and acidic residues" evidence="6">
    <location>
        <begin position="701"/>
        <end position="723"/>
    </location>
</feature>
<evidence type="ECO:0000256" key="3">
    <source>
        <dbReference type="ARBA" id="ARBA00023306"/>
    </source>
</evidence>
<dbReference type="InterPro" id="IPR006671">
    <property type="entry name" value="Cyclin_N"/>
</dbReference>
<dbReference type="Gramene" id="Pp3c7_14590V3.1">
    <property type="protein sequence ID" value="Pp3c7_14590V3.1"/>
    <property type="gene ID" value="Pp3c7_14590"/>
</dbReference>
<dbReference type="PANTHER" id="PTHR10026">
    <property type="entry name" value="CYCLIN"/>
    <property type="match status" value="1"/>
</dbReference>
<dbReference type="PaxDb" id="3218-PP1S264_33V6.1"/>
<reference evidence="8 10" key="2">
    <citation type="journal article" date="2018" name="Plant J.">
        <title>The Physcomitrella patens chromosome-scale assembly reveals moss genome structure and evolution.</title>
        <authorList>
            <person name="Lang D."/>
            <person name="Ullrich K.K."/>
            <person name="Murat F."/>
            <person name="Fuchs J."/>
            <person name="Jenkins J."/>
            <person name="Haas F.B."/>
            <person name="Piednoel M."/>
            <person name="Gundlach H."/>
            <person name="Van Bel M."/>
            <person name="Meyberg R."/>
            <person name="Vives C."/>
            <person name="Morata J."/>
            <person name="Symeonidi A."/>
            <person name="Hiss M."/>
            <person name="Muchero W."/>
            <person name="Kamisugi Y."/>
            <person name="Saleh O."/>
            <person name="Blanc G."/>
            <person name="Decker E.L."/>
            <person name="van Gessel N."/>
            <person name="Grimwood J."/>
            <person name="Hayes R.D."/>
            <person name="Graham S.W."/>
            <person name="Gunter L.E."/>
            <person name="McDaniel S.F."/>
            <person name="Hoernstein S.N.W."/>
            <person name="Larsson A."/>
            <person name="Li F.W."/>
            <person name="Perroud P.F."/>
            <person name="Phillips J."/>
            <person name="Ranjan P."/>
            <person name="Rokshar D.S."/>
            <person name="Rothfels C.J."/>
            <person name="Schneider L."/>
            <person name="Shu S."/>
            <person name="Stevenson D.W."/>
            <person name="Thummler F."/>
            <person name="Tillich M."/>
            <person name="Villarreal Aguilar J.C."/>
            <person name="Widiez T."/>
            <person name="Wong G.K."/>
            <person name="Wymore A."/>
            <person name="Zhang Y."/>
            <person name="Zimmer A.D."/>
            <person name="Quatrano R.S."/>
            <person name="Mayer K.F.X."/>
            <person name="Goodstein D."/>
            <person name="Casacuberta J.M."/>
            <person name="Vandepoele K."/>
            <person name="Reski R."/>
            <person name="Cuming A.C."/>
            <person name="Tuskan G.A."/>
            <person name="Maumus F."/>
            <person name="Salse J."/>
            <person name="Schmutz J."/>
            <person name="Rensing S.A."/>
        </authorList>
    </citation>
    <scope>NUCLEOTIDE SEQUENCE [LARGE SCALE GENOMIC DNA]</scope>
    <source>
        <strain evidence="9 10">cv. Gransden 2004</strain>
    </source>
</reference>
<dbReference type="CDD" id="cd20587">
    <property type="entry name" value="CYCLIN_AcCycT_rpt1"/>
    <property type="match status" value="1"/>
</dbReference>
<feature type="compositionally biased region" description="Low complexity" evidence="6">
    <location>
        <begin position="633"/>
        <end position="644"/>
    </location>
</feature>
<dbReference type="Pfam" id="PF00134">
    <property type="entry name" value="Cyclin_N"/>
    <property type="match status" value="1"/>
</dbReference>
<evidence type="ECO:0000259" key="7">
    <source>
        <dbReference type="SMART" id="SM00385"/>
    </source>
</evidence>
<feature type="domain" description="Cyclin-like" evidence="7">
    <location>
        <begin position="183"/>
        <end position="268"/>
    </location>
</feature>
<reference evidence="8 10" key="1">
    <citation type="journal article" date="2008" name="Science">
        <title>The Physcomitrella genome reveals evolutionary insights into the conquest of land by plants.</title>
        <authorList>
            <person name="Rensing S."/>
            <person name="Lang D."/>
            <person name="Zimmer A."/>
            <person name="Terry A."/>
            <person name="Salamov A."/>
            <person name="Shapiro H."/>
            <person name="Nishiyama T."/>
            <person name="Perroud P.-F."/>
            <person name="Lindquist E."/>
            <person name="Kamisugi Y."/>
            <person name="Tanahashi T."/>
            <person name="Sakakibara K."/>
            <person name="Fujita T."/>
            <person name="Oishi K."/>
            <person name="Shin-I T."/>
            <person name="Kuroki Y."/>
            <person name="Toyoda A."/>
            <person name="Suzuki Y."/>
            <person name="Hashimoto A."/>
            <person name="Yamaguchi K."/>
            <person name="Sugano A."/>
            <person name="Kohara Y."/>
            <person name="Fujiyama A."/>
            <person name="Anterola A."/>
            <person name="Aoki S."/>
            <person name="Ashton N."/>
            <person name="Barbazuk W.B."/>
            <person name="Barker E."/>
            <person name="Bennetzen J."/>
            <person name="Bezanilla M."/>
            <person name="Blankenship R."/>
            <person name="Cho S.H."/>
            <person name="Dutcher S."/>
            <person name="Estelle M."/>
            <person name="Fawcett J.A."/>
            <person name="Gundlach H."/>
            <person name="Hanada K."/>
            <person name="Heyl A."/>
            <person name="Hicks K.A."/>
            <person name="Hugh J."/>
            <person name="Lohr M."/>
            <person name="Mayer K."/>
            <person name="Melkozernov A."/>
            <person name="Murata T."/>
            <person name="Nelson D."/>
            <person name="Pils B."/>
            <person name="Prigge M."/>
            <person name="Reiss B."/>
            <person name="Renner T."/>
            <person name="Rombauts S."/>
            <person name="Rushton P."/>
            <person name="Sanderfoot A."/>
            <person name="Schween G."/>
            <person name="Shiu S.-H."/>
            <person name="Stueber K."/>
            <person name="Theodoulou F.L."/>
            <person name="Tu H."/>
            <person name="Van de Peer Y."/>
            <person name="Verrier P.J."/>
            <person name="Waters E."/>
            <person name="Wood A."/>
            <person name="Yang L."/>
            <person name="Cove D."/>
            <person name="Cuming A."/>
            <person name="Hasebe M."/>
            <person name="Lucas S."/>
            <person name="Mishler D.B."/>
            <person name="Reski R."/>
            <person name="Grigoriev I."/>
            <person name="Quatrano R.S."/>
            <person name="Boore J.L."/>
        </authorList>
    </citation>
    <scope>NUCLEOTIDE SEQUENCE [LARGE SCALE GENOMIC DNA]</scope>
    <source>
        <strain evidence="9 10">cv. Gransden 2004</strain>
    </source>
</reference>
<evidence type="ECO:0000256" key="5">
    <source>
        <dbReference type="RuleBase" id="RU000383"/>
    </source>
</evidence>
<dbReference type="GO" id="GO:0032786">
    <property type="term" value="P:positive regulation of DNA-templated transcription, elongation"/>
    <property type="evidence" value="ECO:0000318"/>
    <property type="project" value="GO_Central"/>
</dbReference>
<feature type="compositionally biased region" description="Basic and acidic residues" evidence="6">
    <location>
        <begin position="520"/>
        <end position="539"/>
    </location>
</feature>
<feature type="compositionally biased region" description="Basic and acidic residues" evidence="6">
    <location>
        <begin position="419"/>
        <end position="437"/>
    </location>
</feature>
<feature type="region of interest" description="Disordered" evidence="6">
    <location>
        <begin position="574"/>
        <end position="723"/>
    </location>
</feature>
<dbReference type="FunCoup" id="A0A2K1KBP6">
    <property type="interactions" value="3548"/>
</dbReference>
<feature type="region of interest" description="Disordered" evidence="6">
    <location>
        <begin position="483"/>
        <end position="502"/>
    </location>
</feature>
<feature type="compositionally biased region" description="Basic and acidic residues" evidence="6">
    <location>
        <begin position="360"/>
        <end position="371"/>
    </location>
</feature>
<dbReference type="SMART" id="SM00385">
    <property type="entry name" value="CYCLIN"/>
    <property type="match status" value="2"/>
</dbReference>
<dbReference type="AlphaFoldDB" id="A0A2K1KBP6"/>
<evidence type="ECO:0000256" key="1">
    <source>
        <dbReference type="ARBA" id="ARBA00022618"/>
    </source>
</evidence>
<organism evidence="8">
    <name type="scientific">Physcomitrium patens</name>
    <name type="common">Spreading-leaved earth moss</name>
    <name type="synonym">Physcomitrella patens</name>
    <dbReference type="NCBI Taxonomy" id="3218"/>
    <lineage>
        <taxon>Eukaryota</taxon>
        <taxon>Viridiplantae</taxon>
        <taxon>Streptophyta</taxon>
        <taxon>Embryophyta</taxon>
        <taxon>Bryophyta</taxon>
        <taxon>Bryophytina</taxon>
        <taxon>Bryopsida</taxon>
        <taxon>Funariidae</taxon>
        <taxon>Funariales</taxon>
        <taxon>Funariaceae</taxon>
        <taxon>Physcomitrium</taxon>
    </lineage>
</organism>
<evidence type="ECO:0000313" key="8">
    <source>
        <dbReference type="EMBL" id="PNR51205.1"/>
    </source>
</evidence>
<dbReference type="Gene3D" id="1.10.472.10">
    <property type="entry name" value="Cyclin-like"/>
    <property type="match status" value="2"/>
</dbReference>
<dbReference type="InterPro" id="IPR036915">
    <property type="entry name" value="Cyclin-like_sf"/>
</dbReference>